<gene>
    <name evidence="2" type="ORF">PCOR1329_LOCUS67766</name>
</gene>
<sequence>MESGVPRATLACSREADFLDGPDRSWRRPSGGVDLAARPFLPMVAKADVTFEVGPVAHGTLRAEATARARSLVLDTLGWLDRLNRGLLRPEEAAAKALVVYVQGRSVDYPRFEDGSISACIAPSLQDRDFELLRPGDPVFQDLVTGDLILWEGEECYPIFINEASYTEKRIAFTVTYRHVLRLPAFARDAATGLYHMDRKDFVDIDRAV</sequence>
<dbReference type="Pfam" id="PF04952">
    <property type="entry name" value="AstE_AspA_hybrid"/>
    <property type="match status" value="1"/>
</dbReference>
<evidence type="ECO:0000313" key="3">
    <source>
        <dbReference type="Proteomes" id="UP001189429"/>
    </source>
</evidence>
<keyword evidence="3" id="KW-1185">Reference proteome</keyword>
<feature type="domain" description="AstE/AspA barrel-sandwich hybrid" evidence="1">
    <location>
        <begin position="97"/>
        <end position="176"/>
    </location>
</feature>
<dbReference type="SUPFAM" id="SSF53187">
    <property type="entry name" value="Zn-dependent exopeptidases"/>
    <property type="match status" value="1"/>
</dbReference>
<reference evidence="2" key="1">
    <citation type="submission" date="2023-10" db="EMBL/GenBank/DDBJ databases">
        <authorList>
            <person name="Chen Y."/>
            <person name="Shah S."/>
            <person name="Dougan E. K."/>
            <person name="Thang M."/>
            <person name="Chan C."/>
        </authorList>
    </citation>
    <scope>NUCLEOTIDE SEQUENCE [LARGE SCALE GENOMIC DNA]</scope>
</reference>
<organism evidence="2 3">
    <name type="scientific">Prorocentrum cordatum</name>
    <dbReference type="NCBI Taxonomy" id="2364126"/>
    <lineage>
        <taxon>Eukaryota</taxon>
        <taxon>Sar</taxon>
        <taxon>Alveolata</taxon>
        <taxon>Dinophyceae</taxon>
        <taxon>Prorocentrales</taxon>
        <taxon>Prorocentraceae</taxon>
        <taxon>Prorocentrum</taxon>
    </lineage>
</organism>
<protein>
    <recommendedName>
        <fullName evidence="1">AstE/AspA barrel-sandwich hybrid domain-containing protein</fullName>
    </recommendedName>
</protein>
<comment type="caution">
    <text evidence="2">The sequence shown here is derived from an EMBL/GenBank/DDBJ whole genome shotgun (WGS) entry which is preliminary data.</text>
</comment>
<accession>A0ABN9WM10</accession>
<name>A0ABN9WM10_9DINO</name>
<proteinExistence type="predicted"/>
<evidence type="ECO:0000313" key="2">
    <source>
        <dbReference type="EMBL" id="CAK0886412.1"/>
    </source>
</evidence>
<dbReference type="EMBL" id="CAUYUJ010018801">
    <property type="protein sequence ID" value="CAK0886412.1"/>
    <property type="molecule type" value="Genomic_DNA"/>
</dbReference>
<dbReference type="PANTHER" id="PTHR15162:SF7">
    <property type="entry name" value="SUCCINYLGLUTAMATE DESUCCINYLASE"/>
    <property type="match status" value="1"/>
</dbReference>
<dbReference type="InterPro" id="IPR050178">
    <property type="entry name" value="AspA/AstE_fam"/>
</dbReference>
<dbReference type="PANTHER" id="PTHR15162">
    <property type="entry name" value="ASPARTOACYLASE"/>
    <property type="match status" value="1"/>
</dbReference>
<evidence type="ECO:0000259" key="1">
    <source>
        <dbReference type="Pfam" id="PF04952"/>
    </source>
</evidence>
<dbReference type="Gene3D" id="3.40.630.10">
    <property type="entry name" value="Zn peptidases"/>
    <property type="match status" value="2"/>
</dbReference>
<dbReference type="Proteomes" id="UP001189429">
    <property type="component" value="Unassembled WGS sequence"/>
</dbReference>
<dbReference type="InterPro" id="IPR007036">
    <property type="entry name" value="Aste_AspA_hybrid_dom"/>
</dbReference>